<protein>
    <submittedName>
        <fullName evidence="1">Uncharacterized protein</fullName>
    </submittedName>
</protein>
<accession>A0A7R9LAC9</accession>
<dbReference type="EMBL" id="CAJPIZ010020319">
    <property type="protein sequence ID" value="CAG2117244.1"/>
    <property type="molecule type" value="Genomic_DNA"/>
</dbReference>
<dbReference type="InterPro" id="IPR008949">
    <property type="entry name" value="Isoprenoid_synthase_dom_sf"/>
</dbReference>
<proteinExistence type="predicted"/>
<evidence type="ECO:0000313" key="2">
    <source>
        <dbReference type="Proteomes" id="UP000759131"/>
    </source>
</evidence>
<keyword evidence="2" id="KW-1185">Reference proteome</keyword>
<dbReference type="Proteomes" id="UP000759131">
    <property type="component" value="Unassembled WGS sequence"/>
</dbReference>
<dbReference type="Gene3D" id="1.10.600.10">
    <property type="entry name" value="Farnesyl Diphosphate Synthase"/>
    <property type="match status" value="1"/>
</dbReference>
<dbReference type="SUPFAM" id="SSF48576">
    <property type="entry name" value="Terpenoid synthases"/>
    <property type="match status" value="1"/>
</dbReference>
<reference evidence="1" key="1">
    <citation type="submission" date="2020-11" db="EMBL/GenBank/DDBJ databases">
        <authorList>
            <person name="Tran Van P."/>
        </authorList>
    </citation>
    <scope>NUCLEOTIDE SEQUENCE</scope>
</reference>
<dbReference type="EMBL" id="OC874894">
    <property type="protein sequence ID" value="CAD7637999.1"/>
    <property type="molecule type" value="Genomic_DNA"/>
</dbReference>
<organism evidence="1">
    <name type="scientific">Medioppia subpectinata</name>
    <dbReference type="NCBI Taxonomy" id="1979941"/>
    <lineage>
        <taxon>Eukaryota</taxon>
        <taxon>Metazoa</taxon>
        <taxon>Ecdysozoa</taxon>
        <taxon>Arthropoda</taxon>
        <taxon>Chelicerata</taxon>
        <taxon>Arachnida</taxon>
        <taxon>Acari</taxon>
        <taxon>Acariformes</taxon>
        <taxon>Sarcoptiformes</taxon>
        <taxon>Oribatida</taxon>
        <taxon>Brachypylina</taxon>
        <taxon>Oppioidea</taxon>
        <taxon>Oppiidae</taxon>
        <taxon>Medioppia</taxon>
    </lineage>
</organism>
<dbReference type="AlphaFoldDB" id="A0A7R9LAC9"/>
<sequence>MPNVFTKLVPKVTLVESMPEAFKNKNYSDARHISGLTHDMLMSFEIRGLVGEQTGRNPHYPNSTADTNQHVDITGSQDFTFATKNQLYAYTVNYWAIMAFMLDDHLDQLELNHENKHIICEWQKKYLLSESDGTTGFDKMLVKAMKLTKAMLTADQFSAIKEETLVNDVYSVRSEVLKDQGSYSYLYLLMAHQGWDCQQAIDQMVAEVHYQWYACINYGSQLVDYGIPELTEYVHEVLYMARGNLWWSTVCSSTNQFSTALVPVAECPHNCHLKAISNPVGQVIKWSRFCAPANDLTKGFKCRTEFRIGARIDECTCDRDF</sequence>
<feature type="non-terminal residue" evidence="1">
    <location>
        <position position="321"/>
    </location>
</feature>
<name>A0A7R9LAC9_9ACAR</name>
<gene>
    <name evidence="1" type="ORF">OSB1V03_LOCUS17197</name>
</gene>
<evidence type="ECO:0000313" key="1">
    <source>
        <dbReference type="EMBL" id="CAD7637999.1"/>
    </source>
</evidence>
<dbReference type="OrthoDB" id="6486656at2759"/>